<evidence type="ECO:0000256" key="5">
    <source>
        <dbReference type="ARBA" id="ARBA00023139"/>
    </source>
</evidence>
<geneLocation type="plasmid" evidence="11">
    <name>unnamed</name>
</geneLocation>
<evidence type="ECO:0000256" key="2">
    <source>
        <dbReference type="ARBA" id="ARBA00004459"/>
    </source>
</evidence>
<keyword evidence="3" id="KW-0732">Signal</keyword>
<name>W5SIP1_9SPIR</name>
<keyword evidence="7 8" id="KW-0449">Lipoprotein</keyword>
<dbReference type="SUPFAM" id="SSF74748">
    <property type="entry name" value="Variable surface antigen VlsE"/>
    <property type="match status" value="1"/>
</dbReference>
<sequence length="366" mass="37559">MKEKKGLGEIGRREERREGRERRRIVMMMMVVMMVMGCNSGGVLEEEQGKNKFLQSLVNVSNEFLNVFTSFGEMVGSVLGLKADSKKSDVGKYFKKVQETVQGIKDGLNKIVAGMKKEGNSNATATETAVNKLVAETLDKIIEGAKTIGDTIGDASDLLGNIATGDNAGAVGIGVDSIIKGIQSIVDVVLKGVGNPEAGDNKKAEDGSSARNNDGSGKLFDGSTGAAGDDKKAAADAAKAVGAVTGADILQVIVKKDSDAVKLAKNSAGIAASGVGAPKDAVVAGGIALRAITKGGKFANGSNADDAKKIVEGAAVSAVTKALDTLAIAIRSTIDEGLKIVKEAMKINTNDTPVSSEKSGSSGQNK</sequence>
<proteinExistence type="predicted"/>
<evidence type="ECO:0000256" key="8">
    <source>
        <dbReference type="RuleBase" id="RU363105"/>
    </source>
</evidence>
<evidence type="ECO:0000256" key="9">
    <source>
        <dbReference type="SAM" id="MobiDB-lite"/>
    </source>
</evidence>
<keyword evidence="11" id="KW-0614">Plasmid</keyword>
<accession>W5SIP1</accession>
<keyword evidence="10" id="KW-1133">Transmembrane helix</keyword>
<evidence type="ECO:0000256" key="3">
    <source>
        <dbReference type="ARBA" id="ARBA00022729"/>
    </source>
</evidence>
<evidence type="ECO:0000256" key="7">
    <source>
        <dbReference type="ARBA" id="ARBA00023288"/>
    </source>
</evidence>
<dbReference type="AlphaFoldDB" id="W5SIP1"/>
<feature type="compositionally biased region" description="Basic and acidic residues" evidence="9">
    <location>
        <begin position="199"/>
        <end position="208"/>
    </location>
</feature>
<organism evidence="11">
    <name type="scientific">Borrelia crocidurae DOU</name>
    <dbReference type="NCBI Taxonomy" id="1293575"/>
    <lineage>
        <taxon>Bacteria</taxon>
        <taxon>Pseudomonadati</taxon>
        <taxon>Spirochaetota</taxon>
        <taxon>Spirochaetia</taxon>
        <taxon>Spirochaetales</taxon>
        <taxon>Borreliaceae</taxon>
        <taxon>Borrelia</taxon>
    </lineage>
</organism>
<keyword evidence="5 8" id="KW-0564">Palmitate</keyword>
<evidence type="ECO:0000313" key="11">
    <source>
        <dbReference type="EMBL" id="AHH07019.1"/>
    </source>
</evidence>
<dbReference type="RefSeq" id="WP_040131844.1">
    <property type="nucleotide sequence ID" value="NZ_CP004284.1"/>
</dbReference>
<keyword evidence="4 8" id="KW-0472">Membrane</keyword>
<evidence type="ECO:0000256" key="1">
    <source>
        <dbReference type="ARBA" id="ARBA00003932"/>
    </source>
</evidence>
<dbReference type="HOGENOM" id="CLU_054711_0_0_12"/>
<evidence type="ECO:0000256" key="4">
    <source>
        <dbReference type="ARBA" id="ARBA00023136"/>
    </source>
</evidence>
<comment type="subcellular location">
    <subcellularLocation>
        <location evidence="2 8">Cell outer membrane</location>
        <topology evidence="2 8">Lipid-anchor</topology>
    </subcellularLocation>
</comment>
<dbReference type="InterPro" id="IPR000680">
    <property type="entry name" value="Borrelia_lipo"/>
</dbReference>
<dbReference type="Pfam" id="PF00921">
    <property type="entry name" value="Lipoprotein_2"/>
    <property type="match status" value="1"/>
</dbReference>
<feature type="transmembrane region" description="Helical" evidence="10">
    <location>
        <begin position="25"/>
        <end position="44"/>
    </location>
</feature>
<keyword evidence="6 8" id="KW-0998">Cell outer membrane</keyword>
<dbReference type="GO" id="GO:0009279">
    <property type="term" value="C:cell outer membrane"/>
    <property type="evidence" value="ECO:0007669"/>
    <property type="project" value="UniProtKB-SubCell"/>
</dbReference>
<protein>
    <recommendedName>
        <fullName evidence="8">Variable large protein</fullName>
    </recommendedName>
</protein>
<dbReference type="EMBL" id="CP004284">
    <property type="protein sequence ID" value="AHH07019.1"/>
    <property type="molecule type" value="Genomic_DNA"/>
</dbReference>
<reference evidence="11" key="1">
    <citation type="submission" date="2013-02" db="EMBL/GenBank/DDBJ databases">
        <title>Comparative genomics of Borrelia species.</title>
        <authorList>
            <person name="Schwan T.G."/>
            <person name="Raffel S.J."/>
            <person name="Porcella S.F."/>
        </authorList>
    </citation>
    <scope>NUCLEOTIDE SEQUENCE</scope>
    <source>
        <strain evidence="11">DOU</strain>
        <plasmid evidence="11">unnamed</plasmid>
    </source>
</reference>
<keyword evidence="10" id="KW-0812">Transmembrane</keyword>
<comment type="function">
    <text evidence="1 8">The Vlp and Vsp proteins are antigenically distinct proteins, only one vlp or vsp gene is transcriptionally active at any one time. Switching between these genes is a mechanism of host immune response evasion.</text>
</comment>
<evidence type="ECO:0000256" key="6">
    <source>
        <dbReference type="ARBA" id="ARBA00023237"/>
    </source>
</evidence>
<feature type="region of interest" description="Disordered" evidence="9">
    <location>
        <begin position="196"/>
        <end position="224"/>
    </location>
</feature>
<gene>
    <name evidence="11" type="ORF">BCD_0953</name>
</gene>
<evidence type="ECO:0000256" key="10">
    <source>
        <dbReference type="SAM" id="Phobius"/>
    </source>
</evidence>